<keyword evidence="1" id="KW-0732">Signal</keyword>
<feature type="chain" id="PRO_5043573763" evidence="1">
    <location>
        <begin position="31"/>
        <end position="76"/>
    </location>
</feature>
<evidence type="ECO:0000256" key="1">
    <source>
        <dbReference type="SAM" id="SignalP"/>
    </source>
</evidence>
<name>A0AAV4VXH5_CAEEX</name>
<feature type="signal peptide" evidence="1">
    <location>
        <begin position="1"/>
        <end position="30"/>
    </location>
</feature>
<gene>
    <name evidence="2" type="ORF">CEXT_592121</name>
</gene>
<evidence type="ECO:0000313" key="3">
    <source>
        <dbReference type="Proteomes" id="UP001054945"/>
    </source>
</evidence>
<protein>
    <submittedName>
        <fullName evidence="2">Uncharacterized protein</fullName>
    </submittedName>
</protein>
<proteinExistence type="predicted"/>
<comment type="caution">
    <text evidence="2">The sequence shown here is derived from an EMBL/GenBank/DDBJ whole genome shotgun (WGS) entry which is preliminary data.</text>
</comment>
<dbReference type="EMBL" id="BPLR01015286">
    <property type="protein sequence ID" value="GIY74997.1"/>
    <property type="molecule type" value="Genomic_DNA"/>
</dbReference>
<dbReference type="Proteomes" id="UP001054945">
    <property type="component" value="Unassembled WGS sequence"/>
</dbReference>
<sequence length="76" mass="8451">MANSSIPWVLHVLFCPFNSLFELNTELVEGVDIGCHKRNGDNISFAEESDFVSFHLPVHNGVVVQCWNIGTETDSS</sequence>
<reference evidence="2 3" key="1">
    <citation type="submission" date="2021-06" db="EMBL/GenBank/DDBJ databases">
        <title>Caerostris extrusa draft genome.</title>
        <authorList>
            <person name="Kono N."/>
            <person name="Arakawa K."/>
        </authorList>
    </citation>
    <scope>NUCLEOTIDE SEQUENCE [LARGE SCALE GENOMIC DNA]</scope>
</reference>
<organism evidence="2 3">
    <name type="scientific">Caerostris extrusa</name>
    <name type="common">Bark spider</name>
    <name type="synonym">Caerostris bankana</name>
    <dbReference type="NCBI Taxonomy" id="172846"/>
    <lineage>
        <taxon>Eukaryota</taxon>
        <taxon>Metazoa</taxon>
        <taxon>Ecdysozoa</taxon>
        <taxon>Arthropoda</taxon>
        <taxon>Chelicerata</taxon>
        <taxon>Arachnida</taxon>
        <taxon>Araneae</taxon>
        <taxon>Araneomorphae</taxon>
        <taxon>Entelegynae</taxon>
        <taxon>Araneoidea</taxon>
        <taxon>Araneidae</taxon>
        <taxon>Caerostris</taxon>
    </lineage>
</organism>
<keyword evidence="3" id="KW-1185">Reference proteome</keyword>
<dbReference type="AlphaFoldDB" id="A0AAV4VXH5"/>
<evidence type="ECO:0000313" key="2">
    <source>
        <dbReference type="EMBL" id="GIY74997.1"/>
    </source>
</evidence>
<accession>A0AAV4VXH5</accession>